<dbReference type="Gene3D" id="3.10.120.10">
    <property type="entry name" value="Cytochrome b5-like heme/steroid binding domain"/>
    <property type="match status" value="1"/>
</dbReference>
<dbReference type="Pfam" id="PF00173">
    <property type="entry name" value="Cyt-b5"/>
    <property type="match status" value="1"/>
</dbReference>
<comment type="caution">
    <text evidence="6">Lacks conserved residue(s) required for the propagation of feature annotation.</text>
</comment>
<dbReference type="EMBL" id="KQ971357">
    <property type="protein sequence ID" value="EFA08577.1"/>
    <property type="molecule type" value="Genomic_DNA"/>
</dbReference>
<dbReference type="FunCoup" id="D6WVJ2">
    <property type="interactions" value="491"/>
</dbReference>
<dbReference type="InterPro" id="IPR005804">
    <property type="entry name" value="FA_desaturase_dom"/>
</dbReference>
<dbReference type="GO" id="GO:0006629">
    <property type="term" value="P:lipid metabolic process"/>
    <property type="evidence" value="ECO:0007669"/>
    <property type="project" value="InterPro"/>
</dbReference>
<feature type="transmembrane region" description="Helical" evidence="6">
    <location>
        <begin position="279"/>
        <end position="304"/>
    </location>
</feature>
<dbReference type="OrthoDB" id="260519at2759"/>
<keyword evidence="3 6" id="KW-0408">Iron</keyword>
<dbReference type="InterPro" id="IPR053100">
    <property type="entry name" value="Cytochrome_b5-related"/>
</dbReference>
<accession>D6WVJ2</accession>
<feature type="transmembrane region" description="Helical" evidence="6">
    <location>
        <begin position="247"/>
        <end position="267"/>
    </location>
</feature>
<comment type="similarity">
    <text evidence="6">Belongs to the cytochrome b5 family.</text>
</comment>
<dbReference type="InterPro" id="IPR036400">
    <property type="entry name" value="Cyt_B5-like_heme/steroid_sf"/>
</dbReference>
<dbReference type="Proteomes" id="UP000007266">
    <property type="component" value="Linkage group 8"/>
</dbReference>
<keyword evidence="6" id="KW-1133">Transmembrane helix</keyword>
<dbReference type="SUPFAM" id="SSF55856">
    <property type="entry name" value="Cytochrome b5-like heme/steroid binding domain"/>
    <property type="match status" value="1"/>
</dbReference>
<sequence length="437" mass="50249">MTVTISRFSSSLGIKYPTLRDDPLKNGLQWLKGKRADDGAEGLWRVHDNLYDLSDFVNLHPGGAEWLQLTKGTDITEAFETHHLTTTAEKLVEKYFIRKAKTPRNSPFTFKEGDFYKTLKRNIVEKLKYVPNEPAQRSKRITDFLLFAYVSLALLAAVFRSFTFGMFSGIFLSLTAIAAHNFFHQRDNFRMYYFNFTLMEYSEWRISHALSHHLHTNTINDLEISSLEPFLEYLPGKKHILVQLAQIFISPIVWCFIFLGSFIRSLISTILGEKPFEMVIFLPFSVLAAMVVLSGEIIFPLVMFSCIQLTGSLHFGAVGLNAAHHHPEIFHDGDTPRKEKDWGIYQMDAVMDRKDITGSHFLVLTNFGDHALHHLFPTIDHGLLDYLYPTFLKTCADFGIEWRLSSQIELVKGQIRQLVKIKPNEEPPRSLKPIKFL</sequence>
<evidence type="ECO:0000256" key="3">
    <source>
        <dbReference type="ARBA" id="ARBA00023004"/>
    </source>
</evidence>
<reference evidence="8 9" key="2">
    <citation type="journal article" date="2010" name="Nucleic Acids Res.">
        <title>BeetleBase in 2010: revisions to provide comprehensive genomic information for Tribolium castaneum.</title>
        <authorList>
            <person name="Kim H.S."/>
            <person name="Murphy T."/>
            <person name="Xia J."/>
            <person name="Caragea D."/>
            <person name="Park Y."/>
            <person name="Beeman R.W."/>
            <person name="Lorenzen M.D."/>
            <person name="Butcher S."/>
            <person name="Manak J.R."/>
            <person name="Brown S.J."/>
        </authorList>
    </citation>
    <scope>GENOME REANNOTATION</scope>
    <source>
        <strain evidence="8 9">Georgia GA2</strain>
    </source>
</reference>
<keyword evidence="2 6" id="KW-0479">Metal-binding</keyword>
<keyword evidence="6" id="KW-0812">Transmembrane</keyword>
<organism evidence="8 9">
    <name type="scientific">Tribolium castaneum</name>
    <name type="common">Red flour beetle</name>
    <dbReference type="NCBI Taxonomy" id="7070"/>
    <lineage>
        <taxon>Eukaryota</taxon>
        <taxon>Metazoa</taxon>
        <taxon>Ecdysozoa</taxon>
        <taxon>Arthropoda</taxon>
        <taxon>Hexapoda</taxon>
        <taxon>Insecta</taxon>
        <taxon>Pterygota</taxon>
        <taxon>Neoptera</taxon>
        <taxon>Endopterygota</taxon>
        <taxon>Coleoptera</taxon>
        <taxon>Polyphaga</taxon>
        <taxon>Cucujiformia</taxon>
        <taxon>Tenebrionidae</taxon>
        <taxon>Tenebrionidae incertae sedis</taxon>
        <taxon>Tribolium</taxon>
    </lineage>
</organism>
<keyword evidence="9" id="KW-1185">Reference proteome</keyword>
<dbReference type="GO" id="GO:0020037">
    <property type="term" value="F:heme binding"/>
    <property type="evidence" value="ECO:0007669"/>
    <property type="project" value="UniProtKB-UniRule"/>
</dbReference>
<evidence type="ECO:0000256" key="4">
    <source>
        <dbReference type="ARBA" id="ARBA00055674"/>
    </source>
</evidence>
<dbReference type="GO" id="GO:0046872">
    <property type="term" value="F:metal ion binding"/>
    <property type="evidence" value="ECO:0007669"/>
    <property type="project" value="UniProtKB-UniRule"/>
</dbReference>
<dbReference type="InParanoid" id="D6WVJ2"/>
<protein>
    <recommendedName>
        <fullName evidence="5">Cytochrome b5-related protein</fullName>
    </recommendedName>
</protein>
<evidence type="ECO:0000313" key="9">
    <source>
        <dbReference type="Proteomes" id="UP000007266"/>
    </source>
</evidence>
<dbReference type="HOGENOM" id="CLU_627470_0_0_1"/>
<dbReference type="PROSITE" id="PS50255">
    <property type="entry name" value="CYTOCHROME_B5_2"/>
    <property type="match status" value="1"/>
</dbReference>
<dbReference type="eggNOG" id="KOG4232">
    <property type="taxonomic scope" value="Eukaryota"/>
</dbReference>
<keyword evidence="1 6" id="KW-0349">Heme</keyword>
<dbReference type="PROSITE" id="PS00191">
    <property type="entry name" value="CYTOCHROME_B5_1"/>
    <property type="match status" value="1"/>
</dbReference>
<keyword evidence="6" id="KW-0472">Membrane</keyword>
<reference evidence="8 9" key="1">
    <citation type="journal article" date="2008" name="Nature">
        <title>The genome of the model beetle and pest Tribolium castaneum.</title>
        <authorList>
            <consortium name="Tribolium Genome Sequencing Consortium"/>
            <person name="Richards S."/>
            <person name="Gibbs R.A."/>
            <person name="Weinstock G.M."/>
            <person name="Brown S.J."/>
            <person name="Denell R."/>
            <person name="Beeman R.W."/>
            <person name="Gibbs R."/>
            <person name="Beeman R.W."/>
            <person name="Brown S.J."/>
            <person name="Bucher G."/>
            <person name="Friedrich M."/>
            <person name="Grimmelikhuijzen C.J."/>
            <person name="Klingler M."/>
            <person name="Lorenzen M."/>
            <person name="Richards S."/>
            <person name="Roth S."/>
            <person name="Schroder R."/>
            <person name="Tautz D."/>
            <person name="Zdobnov E.M."/>
            <person name="Muzny D."/>
            <person name="Gibbs R.A."/>
            <person name="Weinstock G.M."/>
            <person name="Attaway T."/>
            <person name="Bell S."/>
            <person name="Buhay C.J."/>
            <person name="Chandrabose M.N."/>
            <person name="Chavez D."/>
            <person name="Clerk-Blankenburg K.P."/>
            <person name="Cree A."/>
            <person name="Dao M."/>
            <person name="Davis C."/>
            <person name="Chacko J."/>
            <person name="Dinh H."/>
            <person name="Dugan-Rocha S."/>
            <person name="Fowler G."/>
            <person name="Garner T.T."/>
            <person name="Garnes J."/>
            <person name="Gnirke A."/>
            <person name="Hawes A."/>
            <person name="Hernandez J."/>
            <person name="Hines S."/>
            <person name="Holder M."/>
            <person name="Hume J."/>
            <person name="Jhangiani S.N."/>
            <person name="Joshi V."/>
            <person name="Khan Z.M."/>
            <person name="Jackson L."/>
            <person name="Kovar C."/>
            <person name="Kowis A."/>
            <person name="Lee S."/>
            <person name="Lewis L.R."/>
            <person name="Margolis J."/>
            <person name="Morgan M."/>
            <person name="Nazareth L.V."/>
            <person name="Nguyen N."/>
            <person name="Okwuonu G."/>
            <person name="Parker D."/>
            <person name="Richards S."/>
            <person name="Ruiz S.J."/>
            <person name="Santibanez J."/>
            <person name="Savard J."/>
            <person name="Scherer S.E."/>
            <person name="Schneider B."/>
            <person name="Sodergren E."/>
            <person name="Tautz D."/>
            <person name="Vattahil S."/>
            <person name="Villasana D."/>
            <person name="White C.S."/>
            <person name="Wright R."/>
            <person name="Park Y."/>
            <person name="Beeman R.W."/>
            <person name="Lord J."/>
            <person name="Oppert B."/>
            <person name="Lorenzen M."/>
            <person name="Brown S."/>
            <person name="Wang L."/>
            <person name="Savard J."/>
            <person name="Tautz D."/>
            <person name="Richards S."/>
            <person name="Weinstock G."/>
            <person name="Gibbs R.A."/>
            <person name="Liu Y."/>
            <person name="Worley K."/>
            <person name="Weinstock G."/>
            <person name="Elsik C.G."/>
            <person name="Reese J.T."/>
            <person name="Elhaik E."/>
            <person name="Landan G."/>
            <person name="Graur D."/>
            <person name="Arensburger P."/>
            <person name="Atkinson P."/>
            <person name="Beeman R.W."/>
            <person name="Beidler J."/>
            <person name="Brown S.J."/>
            <person name="Demuth J.P."/>
            <person name="Drury D.W."/>
            <person name="Du Y.Z."/>
            <person name="Fujiwara H."/>
            <person name="Lorenzen M."/>
            <person name="Maselli V."/>
            <person name="Osanai M."/>
            <person name="Park Y."/>
            <person name="Robertson H.M."/>
            <person name="Tu Z."/>
            <person name="Wang J.J."/>
            <person name="Wang S."/>
            <person name="Richards S."/>
            <person name="Song H."/>
            <person name="Zhang L."/>
            <person name="Sodergren E."/>
            <person name="Werner D."/>
            <person name="Stanke M."/>
            <person name="Morgenstern B."/>
            <person name="Solovyev V."/>
            <person name="Kosarev P."/>
            <person name="Brown G."/>
            <person name="Chen H.C."/>
            <person name="Ermolaeva O."/>
            <person name="Hlavina W."/>
            <person name="Kapustin Y."/>
            <person name="Kiryutin B."/>
            <person name="Kitts P."/>
            <person name="Maglott D."/>
            <person name="Pruitt K."/>
            <person name="Sapojnikov V."/>
            <person name="Souvorov A."/>
            <person name="Mackey A.J."/>
            <person name="Waterhouse R.M."/>
            <person name="Wyder S."/>
            <person name="Zdobnov E.M."/>
            <person name="Zdobnov E.M."/>
            <person name="Wyder S."/>
            <person name="Kriventseva E.V."/>
            <person name="Kadowaki T."/>
            <person name="Bork P."/>
            <person name="Aranda M."/>
            <person name="Bao R."/>
            <person name="Beermann A."/>
            <person name="Berns N."/>
            <person name="Bolognesi R."/>
            <person name="Bonneton F."/>
            <person name="Bopp D."/>
            <person name="Brown S.J."/>
            <person name="Bucher G."/>
            <person name="Butts T."/>
            <person name="Chaumot A."/>
            <person name="Denell R.E."/>
            <person name="Ferrier D.E."/>
            <person name="Friedrich M."/>
            <person name="Gordon C.M."/>
            <person name="Jindra M."/>
            <person name="Klingler M."/>
            <person name="Lan Q."/>
            <person name="Lattorff H.M."/>
            <person name="Laudet V."/>
            <person name="von Levetsow C."/>
            <person name="Liu Z."/>
            <person name="Lutz R."/>
            <person name="Lynch J.A."/>
            <person name="da Fonseca R.N."/>
            <person name="Posnien N."/>
            <person name="Reuter R."/>
            <person name="Roth S."/>
            <person name="Savard J."/>
            <person name="Schinko J.B."/>
            <person name="Schmitt C."/>
            <person name="Schoppmeier M."/>
            <person name="Schroder R."/>
            <person name="Shippy T.D."/>
            <person name="Simonnet F."/>
            <person name="Marques-Souza H."/>
            <person name="Tautz D."/>
            <person name="Tomoyasu Y."/>
            <person name="Trauner J."/>
            <person name="Van der Zee M."/>
            <person name="Vervoort M."/>
            <person name="Wittkopp N."/>
            <person name="Wimmer E.A."/>
            <person name="Yang X."/>
            <person name="Jones A.K."/>
            <person name="Sattelle D.B."/>
            <person name="Ebert P.R."/>
            <person name="Nelson D."/>
            <person name="Scott J.G."/>
            <person name="Beeman R.W."/>
            <person name="Muthukrishnan S."/>
            <person name="Kramer K.J."/>
            <person name="Arakane Y."/>
            <person name="Beeman R.W."/>
            <person name="Zhu Q."/>
            <person name="Hogenkamp D."/>
            <person name="Dixit R."/>
            <person name="Oppert B."/>
            <person name="Jiang H."/>
            <person name="Zou Z."/>
            <person name="Marshall J."/>
            <person name="Elpidina E."/>
            <person name="Vinokurov K."/>
            <person name="Oppert C."/>
            <person name="Zou Z."/>
            <person name="Evans J."/>
            <person name="Lu Z."/>
            <person name="Zhao P."/>
            <person name="Sumathipala N."/>
            <person name="Altincicek B."/>
            <person name="Vilcinskas A."/>
            <person name="Williams M."/>
            <person name="Hultmark D."/>
            <person name="Hetru C."/>
            <person name="Jiang H."/>
            <person name="Grimmelikhuijzen C.J."/>
            <person name="Hauser F."/>
            <person name="Cazzamali G."/>
            <person name="Williamson M."/>
            <person name="Park Y."/>
            <person name="Li B."/>
            <person name="Tanaka Y."/>
            <person name="Predel R."/>
            <person name="Neupert S."/>
            <person name="Schachtner J."/>
            <person name="Verleyen P."/>
            <person name="Raible F."/>
            <person name="Bork P."/>
            <person name="Friedrich M."/>
            <person name="Walden K.K."/>
            <person name="Robertson H.M."/>
            <person name="Angeli S."/>
            <person name="Foret S."/>
            <person name="Bucher G."/>
            <person name="Schuetz S."/>
            <person name="Maleszka R."/>
            <person name="Wimmer E.A."/>
            <person name="Beeman R.W."/>
            <person name="Lorenzen M."/>
            <person name="Tomoyasu Y."/>
            <person name="Miller S.C."/>
            <person name="Grossmann D."/>
            <person name="Bucher G."/>
        </authorList>
    </citation>
    <scope>NUCLEOTIDE SEQUENCE [LARGE SCALE GENOMIC DNA]</scope>
    <source>
        <strain evidence="8 9">Georgia GA2</strain>
    </source>
</reference>
<evidence type="ECO:0000256" key="5">
    <source>
        <dbReference type="ARBA" id="ARBA00073492"/>
    </source>
</evidence>
<dbReference type="InterPro" id="IPR001199">
    <property type="entry name" value="Cyt_B5-like_heme/steroid-bd"/>
</dbReference>
<dbReference type="SMART" id="SM01117">
    <property type="entry name" value="Cyt-b5"/>
    <property type="match status" value="1"/>
</dbReference>
<dbReference type="AlphaFoldDB" id="D6WVJ2"/>
<gene>
    <name evidence="8" type="primary">AUGUSTUS-3.0.2_06232</name>
    <name evidence="8" type="ORF">TcasGA2_TC006232</name>
</gene>
<comment type="function">
    <text evidence="4">May play a role in muscle cell metabolism.</text>
</comment>
<dbReference type="STRING" id="7070.D6WVJ2"/>
<evidence type="ECO:0000313" key="8">
    <source>
        <dbReference type="EMBL" id="EFA08577.1"/>
    </source>
</evidence>
<evidence type="ECO:0000256" key="1">
    <source>
        <dbReference type="ARBA" id="ARBA00022617"/>
    </source>
</evidence>
<dbReference type="PhylomeDB" id="D6WVJ2"/>
<feature type="transmembrane region" description="Helical" evidence="6">
    <location>
        <begin position="141"/>
        <end position="159"/>
    </location>
</feature>
<evidence type="ECO:0000256" key="2">
    <source>
        <dbReference type="ARBA" id="ARBA00022723"/>
    </source>
</evidence>
<dbReference type="Pfam" id="PF00487">
    <property type="entry name" value="FA_desaturase"/>
    <property type="match status" value="1"/>
</dbReference>
<dbReference type="GO" id="GO:0005739">
    <property type="term" value="C:mitochondrion"/>
    <property type="evidence" value="ECO:0000318"/>
    <property type="project" value="GO_Central"/>
</dbReference>
<feature type="transmembrane region" description="Helical" evidence="6">
    <location>
        <begin position="165"/>
        <end position="183"/>
    </location>
</feature>
<dbReference type="KEGG" id="tca:659290"/>
<name>D6WVJ2_TRICA</name>
<dbReference type="OMA" id="GGAFWIE"/>
<evidence type="ECO:0000256" key="6">
    <source>
        <dbReference type="RuleBase" id="RU362121"/>
    </source>
</evidence>
<dbReference type="PANTHER" id="PTHR16740:SF1">
    <property type="entry name" value="CYTOCHROME B5-RELATED PROTEIN-RELATED"/>
    <property type="match status" value="1"/>
</dbReference>
<dbReference type="InterPro" id="IPR018506">
    <property type="entry name" value="Cyt_B5_heme-BS"/>
</dbReference>
<proteinExistence type="inferred from homology"/>
<feature type="domain" description="Cytochrome b5 heme-binding" evidence="7">
    <location>
        <begin position="34"/>
        <end position="101"/>
    </location>
</feature>
<evidence type="ECO:0000259" key="7">
    <source>
        <dbReference type="PROSITE" id="PS50255"/>
    </source>
</evidence>
<dbReference type="PANTHER" id="PTHR16740">
    <property type="entry name" value="CYTOCHROME B5-RELATED PROTEIN-RELATED"/>
    <property type="match status" value="1"/>
</dbReference>
<dbReference type="FunFam" id="3.10.120.10:FF:000020">
    <property type="entry name" value="Cytochrome b5-related protein"/>
    <property type="match status" value="1"/>
</dbReference>